<gene>
    <name evidence="2" type="ORF">PRZ48_003202</name>
</gene>
<protein>
    <submittedName>
        <fullName evidence="2">Uncharacterized protein</fullName>
    </submittedName>
</protein>
<evidence type="ECO:0000313" key="3">
    <source>
        <dbReference type="Proteomes" id="UP001305779"/>
    </source>
</evidence>
<sequence>MRAPSSPLDAQTVLFQATRYGDGFLTIGDDNLHFSGMADPLTQREAMMEADQHSESDSEGDIIPGPNNQRAPGAATPIAPRVEPTTADPKLHMIHASLLIQKPDGSIKWNTASEINPFIAPTSPLYKCGGPVLQVQESRSWTMDIMLCWKDSCTFCSQTFDPAGSPSDRKYAAEAEEQRNVDVSKSPYRGLPFVHSRDLSKRKGGRVFAPGASGEIVEMESTEGVRVIEVIFTVAERKMCKEAKTVAVEQGRARRVKQGTASGSKKKKKKSKGLSLPEPDEDEIVLETPSKVFPRVEAQEYGASNGADVDEQLFFDENGALLRRYSEAEPSPEQGLGRRSRKGKGKRKFME</sequence>
<evidence type="ECO:0000256" key="1">
    <source>
        <dbReference type="SAM" id="MobiDB-lite"/>
    </source>
</evidence>
<evidence type="ECO:0000313" key="2">
    <source>
        <dbReference type="EMBL" id="KAK4505239.1"/>
    </source>
</evidence>
<feature type="region of interest" description="Disordered" evidence="1">
    <location>
        <begin position="324"/>
        <end position="351"/>
    </location>
</feature>
<proteinExistence type="predicted"/>
<feature type="region of interest" description="Disordered" evidence="1">
    <location>
        <begin position="47"/>
        <end position="84"/>
    </location>
</feature>
<name>A0ABR0EUD4_ZASCE</name>
<keyword evidence="3" id="KW-1185">Reference proteome</keyword>
<reference evidence="2 3" key="1">
    <citation type="journal article" date="2023" name="G3 (Bethesda)">
        <title>A chromosome-level genome assembly of Zasmidium syzygii isolated from banana leaves.</title>
        <authorList>
            <person name="van Westerhoven A.C."/>
            <person name="Mehrabi R."/>
            <person name="Talebi R."/>
            <person name="Steentjes M.B.F."/>
            <person name="Corcolon B."/>
            <person name="Chong P.A."/>
            <person name="Kema G.H.J."/>
            <person name="Seidl M.F."/>
        </authorList>
    </citation>
    <scope>NUCLEOTIDE SEQUENCE [LARGE SCALE GENOMIC DNA]</scope>
    <source>
        <strain evidence="2 3">P124</strain>
    </source>
</reference>
<accession>A0ABR0EUD4</accession>
<feature type="region of interest" description="Disordered" evidence="1">
    <location>
        <begin position="250"/>
        <end position="288"/>
    </location>
</feature>
<dbReference type="EMBL" id="JAXOVC010000002">
    <property type="protein sequence ID" value="KAK4505239.1"/>
    <property type="molecule type" value="Genomic_DNA"/>
</dbReference>
<organism evidence="2 3">
    <name type="scientific">Zasmidium cellare</name>
    <name type="common">Wine cellar mold</name>
    <name type="synonym">Racodium cellare</name>
    <dbReference type="NCBI Taxonomy" id="395010"/>
    <lineage>
        <taxon>Eukaryota</taxon>
        <taxon>Fungi</taxon>
        <taxon>Dikarya</taxon>
        <taxon>Ascomycota</taxon>
        <taxon>Pezizomycotina</taxon>
        <taxon>Dothideomycetes</taxon>
        <taxon>Dothideomycetidae</taxon>
        <taxon>Mycosphaerellales</taxon>
        <taxon>Mycosphaerellaceae</taxon>
        <taxon>Zasmidium</taxon>
    </lineage>
</organism>
<feature type="compositionally biased region" description="Basic and acidic residues" evidence="1">
    <location>
        <begin position="47"/>
        <end position="56"/>
    </location>
</feature>
<dbReference type="Proteomes" id="UP001305779">
    <property type="component" value="Unassembled WGS sequence"/>
</dbReference>
<comment type="caution">
    <text evidence="2">The sequence shown here is derived from an EMBL/GenBank/DDBJ whole genome shotgun (WGS) entry which is preliminary data.</text>
</comment>
<feature type="compositionally biased region" description="Basic residues" evidence="1">
    <location>
        <begin position="338"/>
        <end position="351"/>
    </location>
</feature>